<dbReference type="STRING" id="1244531.CIG2463D_0874"/>
<keyword evidence="10 12" id="KW-0408">Iron</keyword>
<feature type="binding site" description="covalent" evidence="13">
    <location>
        <position position="70"/>
    </location>
    <ligand>
        <name>heme</name>
        <dbReference type="ChEBI" id="CHEBI:30413"/>
        <label>2</label>
    </ligand>
</feature>
<evidence type="ECO:0000256" key="2">
    <source>
        <dbReference type="ARBA" id="ARBA00007395"/>
    </source>
</evidence>
<keyword evidence="6" id="KW-0812">Transmembrane</keyword>
<feature type="binding site" description="axial binding residue" evidence="14">
    <location>
        <position position="164"/>
    </location>
    <ligand>
        <name>heme</name>
        <dbReference type="ChEBI" id="CHEBI:30413"/>
        <label>4</label>
    </ligand>
    <ligandPart>
        <name>Fe</name>
        <dbReference type="ChEBI" id="CHEBI:18248"/>
    </ligandPart>
</feature>
<dbReference type="HOGENOM" id="CLU_096753_1_1_7"/>
<dbReference type="GO" id="GO:0005886">
    <property type="term" value="C:plasma membrane"/>
    <property type="evidence" value="ECO:0007669"/>
    <property type="project" value="UniProtKB-SubCell"/>
</dbReference>
<protein>
    <recommendedName>
        <fullName evidence="12">Cytochrome c-type protein</fullName>
    </recommendedName>
</protein>
<proteinExistence type="inferred from homology"/>
<dbReference type="InterPro" id="IPR038266">
    <property type="entry name" value="NapC/NirT_cytc_sf"/>
</dbReference>
<dbReference type="InterPro" id="IPR024717">
    <property type="entry name" value="NapC/NirT/NrfH"/>
</dbReference>
<dbReference type="AlphaFoldDB" id="A0A076FAK1"/>
<evidence type="ECO:0000259" key="15">
    <source>
        <dbReference type="Pfam" id="PF03264"/>
    </source>
</evidence>
<keyword evidence="3 12" id="KW-0813">Transport</keyword>
<dbReference type="GO" id="GO:0009055">
    <property type="term" value="F:electron transfer activity"/>
    <property type="evidence" value="ECO:0007669"/>
    <property type="project" value="TreeGrafter"/>
</dbReference>
<dbReference type="OrthoDB" id="9782159at2"/>
<feature type="binding site" description="covalent" evidence="13">
    <location>
        <position position="125"/>
    </location>
    <ligand>
        <name>heme</name>
        <dbReference type="ChEBI" id="CHEBI:30413"/>
        <label>3</label>
    </ligand>
</feature>
<feature type="binding site" description="axial binding residue" evidence="14">
    <location>
        <position position="169"/>
    </location>
    <ligand>
        <name>heme</name>
        <dbReference type="ChEBI" id="CHEBI:30413"/>
        <label>2</label>
    </ligand>
    <ligandPart>
        <name>Fe</name>
        <dbReference type="ChEBI" id="CHEBI:18248"/>
    </ligandPart>
</feature>
<dbReference type="PANTHER" id="PTHR30333:SF1">
    <property type="entry name" value="CYTOCHROME C-TYPE PROTEIN NAPC"/>
    <property type="match status" value="1"/>
</dbReference>
<keyword evidence="11" id="KW-0472">Membrane</keyword>
<evidence type="ECO:0000256" key="3">
    <source>
        <dbReference type="ARBA" id="ARBA00022448"/>
    </source>
</evidence>
<evidence type="ECO:0000256" key="10">
    <source>
        <dbReference type="ARBA" id="ARBA00023004"/>
    </source>
</evidence>
<dbReference type="RefSeq" id="WP_038454127.1">
    <property type="nucleotide sequence ID" value="NZ_CP009043.1"/>
</dbReference>
<feature type="binding site" evidence="13">
    <location>
        <position position="67"/>
    </location>
    <ligand>
        <name>a menaquinol</name>
        <dbReference type="ChEBI" id="CHEBI:18151"/>
    </ligand>
</feature>
<sequence>MKKVITIVAITLIATLVLIFGGKKVVEVTGDYPFCGACHAWDGAIAQTNLADTVHGASAKHGVKVTCTDCHLPHDSNIGYLFTKAKNGVAEGFTTIFGDPKKKDWLGNREHARKNYTFDSSCLKCHANILKVSDGNITRKTNQMHEKYVQFKGTKDAMKCTDCHKHVGHKNLGSMLYEQKFHQPNSWDEWEKERNK</sequence>
<feature type="binding site" description="axial binding residue" evidence="14">
    <location>
        <position position="126"/>
    </location>
    <ligand>
        <name>heme</name>
        <dbReference type="ChEBI" id="CHEBI:30413"/>
        <label>3</label>
    </ligand>
    <ligandPart>
        <name>Fe</name>
        <dbReference type="ChEBI" id="CHEBI:18248"/>
    </ligandPart>
</feature>
<reference evidence="17" key="1">
    <citation type="journal article" date="2014" name="Genome Announc.">
        <title>Complete Genome Sequence of Campylobacter iguaniorum Strain 1485ET, Isolated from a Bearded Dragon (Pogona vitticeps).</title>
        <authorList>
            <person name="Gilbert M.J."/>
            <person name="Miller W.G."/>
            <person name="Yee E."/>
            <person name="Kik M."/>
            <person name="Wagenaar J.A."/>
            <person name="Duim B."/>
        </authorList>
    </citation>
    <scope>NUCLEOTIDE SEQUENCE [LARGE SCALE GENOMIC DNA]</scope>
    <source>
        <strain evidence="17">1485E</strain>
    </source>
</reference>
<dbReference type="GO" id="GO:0020037">
    <property type="term" value="F:heme binding"/>
    <property type="evidence" value="ECO:0007669"/>
    <property type="project" value="InterPro"/>
</dbReference>
<keyword evidence="4" id="KW-1003">Cell membrane</keyword>
<dbReference type="GO" id="GO:0019333">
    <property type="term" value="P:denitrification pathway"/>
    <property type="evidence" value="ECO:0007669"/>
    <property type="project" value="InterPro"/>
</dbReference>
<feature type="binding site" description="covalent" evidence="13">
    <location>
        <position position="38"/>
    </location>
    <ligand>
        <name>heme</name>
        <dbReference type="ChEBI" id="CHEBI:30413"/>
        <label>1</label>
    </ligand>
</feature>
<dbReference type="Pfam" id="PF03264">
    <property type="entry name" value="Cytochrom_NNT"/>
    <property type="match status" value="1"/>
</dbReference>
<organism evidence="16 17">
    <name type="scientific">Campylobacter iguaniorum</name>
    <dbReference type="NCBI Taxonomy" id="1244531"/>
    <lineage>
        <taxon>Bacteria</taxon>
        <taxon>Pseudomonadati</taxon>
        <taxon>Campylobacterota</taxon>
        <taxon>Epsilonproteobacteria</taxon>
        <taxon>Campylobacterales</taxon>
        <taxon>Campylobacteraceae</taxon>
        <taxon>Campylobacter</taxon>
    </lineage>
</organism>
<evidence type="ECO:0000256" key="4">
    <source>
        <dbReference type="ARBA" id="ARBA00022475"/>
    </source>
</evidence>
<feature type="binding site" description="covalent" evidence="13">
    <location>
        <position position="163"/>
    </location>
    <ligand>
        <name>heme</name>
        <dbReference type="ChEBI" id="CHEBI:30413"/>
        <label>4</label>
    </ligand>
</feature>
<dbReference type="GO" id="GO:0009061">
    <property type="term" value="P:anaerobic respiration"/>
    <property type="evidence" value="ECO:0007669"/>
    <property type="project" value="TreeGrafter"/>
</dbReference>
<evidence type="ECO:0000256" key="13">
    <source>
        <dbReference type="PIRSR" id="PIRSR000013-1"/>
    </source>
</evidence>
<keyword evidence="9" id="KW-1133">Transmembrane helix</keyword>
<feature type="binding site" description="axial binding residue" evidence="14">
    <location>
        <position position="71"/>
    </location>
    <ligand>
        <name>heme</name>
        <dbReference type="ChEBI" id="CHEBI:30413"/>
        <label>2</label>
    </ligand>
    <ligandPart>
        <name>Fe</name>
        <dbReference type="ChEBI" id="CHEBI:18248"/>
    </ligandPart>
</feature>
<feature type="binding site" description="covalent" evidence="13">
    <location>
        <position position="160"/>
    </location>
    <ligand>
        <name>heme</name>
        <dbReference type="ChEBI" id="CHEBI:30413"/>
        <label>4</label>
    </ligand>
</feature>
<dbReference type="eggNOG" id="COG3005">
    <property type="taxonomic scope" value="Bacteria"/>
</dbReference>
<comment type="cofactor">
    <cofactor evidence="13">
        <name>heme</name>
        <dbReference type="ChEBI" id="CHEBI:30413"/>
    </cofactor>
    <text evidence="13">Binds 4 heme groups per subunit.</text>
</comment>
<keyword evidence="8 12" id="KW-0249">Electron transport</keyword>
<evidence type="ECO:0000256" key="5">
    <source>
        <dbReference type="ARBA" id="ARBA00022617"/>
    </source>
</evidence>
<feature type="binding site" description="covalent" evidence="13">
    <location>
        <position position="35"/>
    </location>
    <ligand>
        <name>heme</name>
        <dbReference type="ChEBI" id="CHEBI:30413"/>
        <label>1</label>
    </ligand>
</feature>
<dbReference type="InterPro" id="IPR005126">
    <property type="entry name" value="NapC/NirT_cyt_c_N"/>
</dbReference>
<evidence type="ECO:0000256" key="7">
    <source>
        <dbReference type="ARBA" id="ARBA00022723"/>
    </source>
</evidence>
<dbReference type="EMBL" id="CP009043">
    <property type="protein sequence ID" value="AII14713.1"/>
    <property type="molecule type" value="Genomic_DNA"/>
</dbReference>
<evidence type="ECO:0000256" key="6">
    <source>
        <dbReference type="ARBA" id="ARBA00022692"/>
    </source>
</evidence>
<evidence type="ECO:0000256" key="8">
    <source>
        <dbReference type="ARBA" id="ARBA00022982"/>
    </source>
</evidence>
<comment type="subcellular location">
    <subcellularLocation>
        <location evidence="1">Cell membrane</location>
        <topology evidence="1">Single-pass membrane protein</topology>
    </subcellularLocation>
</comment>
<evidence type="ECO:0000313" key="17">
    <source>
        <dbReference type="Proteomes" id="UP000028486"/>
    </source>
</evidence>
<dbReference type="InterPro" id="IPR036280">
    <property type="entry name" value="Multihaem_cyt_sf"/>
</dbReference>
<accession>A0A076FAK1</accession>
<keyword evidence="7 12" id="KW-0479">Metal-binding</keyword>
<dbReference type="Proteomes" id="UP000028486">
    <property type="component" value="Chromosome"/>
</dbReference>
<evidence type="ECO:0000256" key="11">
    <source>
        <dbReference type="ARBA" id="ARBA00023136"/>
    </source>
</evidence>
<comment type="similarity">
    <text evidence="2">Belongs to the NapC/NirT/NrfH family.</text>
</comment>
<comment type="PTM">
    <text evidence="12">Binds 4 heme groups per subunit.</text>
</comment>
<dbReference type="KEGG" id="caj:CIG1485E_0875"/>
<keyword evidence="17" id="KW-1185">Reference proteome</keyword>
<name>A0A076FAK1_9BACT</name>
<dbReference type="GO" id="GO:0046872">
    <property type="term" value="F:metal ion binding"/>
    <property type="evidence" value="ECO:0007669"/>
    <property type="project" value="UniProtKB-KW"/>
</dbReference>
<evidence type="ECO:0000256" key="14">
    <source>
        <dbReference type="PIRSR" id="PIRSR000013-2"/>
    </source>
</evidence>
<dbReference type="PANTHER" id="PTHR30333">
    <property type="entry name" value="CYTOCHROME C-TYPE PROTEIN"/>
    <property type="match status" value="1"/>
</dbReference>
<feature type="domain" description="NapC/NirT cytochrome c N-terminal" evidence="15">
    <location>
        <begin position="3"/>
        <end position="171"/>
    </location>
</feature>
<gene>
    <name evidence="16" type="ORF">CIG1485E_0875</name>
</gene>
<evidence type="ECO:0000313" key="16">
    <source>
        <dbReference type="EMBL" id="AII14713.1"/>
    </source>
</evidence>
<dbReference type="SUPFAM" id="SSF48695">
    <property type="entry name" value="Multiheme cytochromes"/>
    <property type="match status" value="1"/>
</dbReference>
<keyword evidence="5 12" id="KW-0349">Heme</keyword>
<dbReference type="InterPro" id="IPR051174">
    <property type="entry name" value="Cytochrome_c-type_ET"/>
</dbReference>
<evidence type="ECO:0000256" key="12">
    <source>
        <dbReference type="PIRNR" id="PIRNR000013"/>
    </source>
</evidence>
<evidence type="ECO:0000256" key="1">
    <source>
        <dbReference type="ARBA" id="ARBA00004162"/>
    </source>
</evidence>
<dbReference type="Gene3D" id="1.10.3820.10">
    <property type="entry name" value="Di-heme elbow motif domain"/>
    <property type="match status" value="1"/>
</dbReference>
<dbReference type="PIRSF" id="PIRSF000013">
    <property type="entry name" value="4_hem_cytochrm_NapC"/>
    <property type="match status" value="1"/>
</dbReference>
<feature type="binding site" description="covalent" evidence="13">
    <location>
        <position position="122"/>
    </location>
    <ligand>
        <name>heme</name>
        <dbReference type="ChEBI" id="CHEBI:30413"/>
        <label>3</label>
    </ligand>
</feature>
<evidence type="ECO:0000256" key="9">
    <source>
        <dbReference type="ARBA" id="ARBA00022989"/>
    </source>
</evidence>